<dbReference type="Proteomes" id="UP000175707">
    <property type="component" value="Unassembled WGS sequence"/>
</dbReference>
<comment type="caution">
    <text evidence="2">The sequence shown here is derived from an EMBL/GenBank/DDBJ whole genome shotgun (WGS) entry which is preliminary data.</text>
</comment>
<dbReference type="Proteomes" id="UP000175616">
    <property type="component" value="Unassembled WGS sequence"/>
</dbReference>
<evidence type="ECO:0000313" key="2">
    <source>
        <dbReference type="EMBL" id="OFC36007.1"/>
    </source>
</evidence>
<proteinExistence type="predicted"/>
<protein>
    <recommendedName>
        <fullName evidence="6">Outer membrane protein beta-barrel domain-containing protein</fullName>
    </recommendedName>
</protein>
<dbReference type="EMBL" id="LZYH01000596">
    <property type="protein sequence ID" value="OFC58119.1"/>
    <property type="molecule type" value="Genomic_DNA"/>
</dbReference>
<feature type="chain" id="PRO_5010469814" description="Outer membrane protein beta-barrel domain-containing protein" evidence="1">
    <location>
        <begin position="25"/>
        <end position="230"/>
    </location>
</feature>
<evidence type="ECO:0000313" key="4">
    <source>
        <dbReference type="Proteomes" id="UP000175616"/>
    </source>
</evidence>
<gene>
    <name evidence="2" type="ORF">BAE27_06855</name>
    <name evidence="3" type="ORF">BAE30_09385</name>
</gene>
<evidence type="ECO:0000256" key="1">
    <source>
        <dbReference type="SAM" id="SignalP"/>
    </source>
</evidence>
<organism evidence="2 4">
    <name type="scientific">Acidithiobacillus caldus</name>
    <dbReference type="NCBI Taxonomy" id="33059"/>
    <lineage>
        <taxon>Bacteria</taxon>
        <taxon>Pseudomonadati</taxon>
        <taxon>Pseudomonadota</taxon>
        <taxon>Acidithiobacillia</taxon>
        <taxon>Acidithiobacillales</taxon>
        <taxon>Acidithiobacillaceae</taxon>
        <taxon>Acidithiobacillus</taxon>
    </lineage>
</organism>
<evidence type="ECO:0000313" key="5">
    <source>
        <dbReference type="Proteomes" id="UP000175707"/>
    </source>
</evidence>
<sequence length="230" mass="25072">MQKKTIVVSASLVVFALTSTSALAGDGLSNILNRFNNSETITFGATTYSGGGSTPEVRIFGNSHFGDFYLGDSAALGFGHIDGYKADRYSIGIEPGWIVPVTGNLAIVPYLRLAGVAQDTYIGHLRTSTDAHLRLGYNLGGGIGLQWAPTDYIVVNPKFDASFYRQGYYAFNNTTDTHTTVYKSTTEYREQMAVLYYPWKWLHLGLNVIGHQYANGGSFVSYGGGFGINW</sequence>
<name>A0A1E7YN51_9PROT</name>
<accession>A0A1E7YN51</accession>
<dbReference type="AlphaFoldDB" id="A0A1E7YN51"/>
<dbReference type="EMBL" id="LZYE01000183">
    <property type="protein sequence ID" value="OFC36007.1"/>
    <property type="molecule type" value="Genomic_DNA"/>
</dbReference>
<evidence type="ECO:0000313" key="3">
    <source>
        <dbReference type="EMBL" id="OFC58119.1"/>
    </source>
</evidence>
<keyword evidence="1" id="KW-0732">Signal</keyword>
<dbReference type="RefSeq" id="WP_070114047.1">
    <property type="nucleotide sequence ID" value="NZ_LZYE01000183.1"/>
</dbReference>
<reference evidence="4 5" key="1">
    <citation type="submission" date="2016-06" db="EMBL/GenBank/DDBJ databases">
        <title>Gene turnover analysis identifies the evolutionary adaptation of the extremophile Acidithiobacillus caldus.</title>
        <authorList>
            <person name="Zhang X."/>
        </authorList>
    </citation>
    <scope>NUCLEOTIDE SEQUENCE [LARGE SCALE GENOMIC DNA]</scope>
    <source>
        <strain evidence="2 4">DX</strain>
        <strain evidence="3 5">S1</strain>
    </source>
</reference>
<evidence type="ECO:0008006" key="6">
    <source>
        <dbReference type="Google" id="ProtNLM"/>
    </source>
</evidence>
<feature type="signal peptide" evidence="1">
    <location>
        <begin position="1"/>
        <end position="24"/>
    </location>
</feature>